<proteinExistence type="inferred from homology"/>
<dbReference type="RefSeq" id="WP_069305388.1">
    <property type="nucleotide sequence ID" value="NZ_MCRJ01000001.1"/>
</dbReference>
<keyword evidence="10" id="KW-1185">Reference proteome</keyword>
<feature type="binding site" evidence="8">
    <location>
        <position position="103"/>
    </location>
    <ligand>
        <name>Fe cation</name>
        <dbReference type="ChEBI" id="CHEBI:24875"/>
    </ligand>
</feature>
<comment type="caution">
    <text evidence="9">The sequence shown here is derived from an EMBL/GenBank/DDBJ whole genome shotgun (WGS) entry which is preliminary data.</text>
</comment>
<evidence type="ECO:0000313" key="10">
    <source>
        <dbReference type="Proteomes" id="UP000094622"/>
    </source>
</evidence>
<dbReference type="PANTHER" id="PTHR33202">
    <property type="entry name" value="ZINC UPTAKE REGULATION PROTEIN"/>
    <property type="match status" value="1"/>
</dbReference>
<dbReference type="AlphaFoldDB" id="A0A1E3H8J6"/>
<dbReference type="InterPro" id="IPR036388">
    <property type="entry name" value="WH-like_DNA-bd_sf"/>
</dbReference>
<dbReference type="CDD" id="cd07153">
    <property type="entry name" value="Fur_like"/>
    <property type="match status" value="1"/>
</dbReference>
<protein>
    <submittedName>
        <fullName evidence="9">Zinc uptake regulation protein</fullName>
    </submittedName>
</protein>
<keyword evidence="8" id="KW-0408">Iron</keyword>
<dbReference type="Proteomes" id="UP000094622">
    <property type="component" value="Unassembled WGS sequence"/>
</dbReference>
<keyword evidence="4" id="KW-0805">Transcription regulation</keyword>
<dbReference type="GO" id="GO:0045892">
    <property type="term" value="P:negative regulation of DNA-templated transcription"/>
    <property type="evidence" value="ECO:0007669"/>
    <property type="project" value="TreeGrafter"/>
</dbReference>
<organism evidence="9 10">
    <name type="scientific">Methylobrevis pamukkalensis</name>
    <dbReference type="NCBI Taxonomy" id="1439726"/>
    <lineage>
        <taxon>Bacteria</taxon>
        <taxon>Pseudomonadati</taxon>
        <taxon>Pseudomonadota</taxon>
        <taxon>Alphaproteobacteria</taxon>
        <taxon>Hyphomicrobiales</taxon>
        <taxon>Pleomorphomonadaceae</taxon>
        <taxon>Methylobrevis</taxon>
    </lineage>
</organism>
<dbReference type="GO" id="GO:0000976">
    <property type="term" value="F:transcription cis-regulatory region binding"/>
    <property type="evidence" value="ECO:0007669"/>
    <property type="project" value="TreeGrafter"/>
</dbReference>
<gene>
    <name evidence="9" type="primary">zur</name>
    <name evidence="9" type="ORF">A6302_00126</name>
</gene>
<evidence type="ECO:0000256" key="8">
    <source>
        <dbReference type="PIRSR" id="PIRSR602481-2"/>
    </source>
</evidence>
<evidence type="ECO:0000256" key="1">
    <source>
        <dbReference type="ARBA" id="ARBA00007957"/>
    </source>
</evidence>
<evidence type="ECO:0000256" key="5">
    <source>
        <dbReference type="ARBA" id="ARBA00023125"/>
    </source>
</evidence>
<comment type="cofactor">
    <cofactor evidence="7">
        <name>Zn(2+)</name>
        <dbReference type="ChEBI" id="CHEBI:29105"/>
    </cofactor>
    <text evidence="7">Binds 1 zinc ion per subunit.</text>
</comment>
<dbReference type="PANTHER" id="PTHR33202:SF6">
    <property type="entry name" value="ZINC UPTAKE REGULATION PROTEIN"/>
    <property type="match status" value="1"/>
</dbReference>
<evidence type="ECO:0000256" key="6">
    <source>
        <dbReference type="ARBA" id="ARBA00023163"/>
    </source>
</evidence>
<feature type="binding site" evidence="7">
    <location>
        <position position="115"/>
    </location>
    <ligand>
        <name>Zn(2+)</name>
        <dbReference type="ChEBI" id="CHEBI:29105"/>
    </ligand>
</feature>
<name>A0A1E3H8J6_9HYPH</name>
<dbReference type="InterPro" id="IPR043135">
    <property type="entry name" value="Fur_C"/>
</dbReference>
<evidence type="ECO:0000256" key="2">
    <source>
        <dbReference type="ARBA" id="ARBA00022491"/>
    </source>
</evidence>
<evidence type="ECO:0000256" key="4">
    <source>
        <dbReference type="ARBA" id="ARBA00023015"/>
    </source>
</evidence>
<feature type="binding site" evidence="7">
    <location>
        <position position="155"/>
    </location>
    <ligand>
        <name>Zn(2+)</name>
        <dbReference type="ChEBI" id="CHEBI:29105"/>
    </ligand>
</feature>
<dbReference type="SUPFAM" id="SSF46785">
    <property type="entry name" value="Winged helix' DNA-binding domain"/>
    <property type="match status" value="1"/>
</dbReference>
<keyword evidence="2" id="KW-0678">Repressor</keyword>
<comment type="similarity">
    <text evidence="1">Belongs to the Fur family.</text>
</comment>
<dbReference type="Gene3D" id="1.10.10.10">
    <property type="entry name" value="Winged helix-like DNA-binding domain superfamily/Winged helix DNA-binding domain"/>
    <property type="match status" value="1"/>
</dbReference>
<evidence type="ECO:0000313" key="9">
    <source>
        <dbReference type="EMBL" id="ODN72633.1"/>
    </source>
</evidence>
<dbReference type="Pfam" id="PF01475">
    <property type="entry name" value="FUR"/>
    <property type="match status" value="1"/>
</dbReference>
<dbReference type="GO" id="GO:0003700">
    <property type="term" value="F:DNA-binding transcription factor activity"/>
    <property type="evidence" value="ECO:0007669"/>
    <property type="project" value="InterPro"/>
</dbReference>
<evidence type="ECO:0000256" key="3">
    <source>
        <dbReference type="ARBA" id="ARBA00022833"/>
    </source>
</evidence>
<dbReference type="GO" id="GO:0005829">
    <property type="term" value="C:cytosol"/>
    <property type="evidence" value="ECO:0007669"/>
    <property type="project" value="TreeGrafter"/>
</dbReference>
<evidence type="ECO:0000256" key="7">
    <source>
        <dbReference type="PIRSR" id="PIRSR602481-1"/>
    </source>
</evidence>
<feature type="binding site" evidence="7">
    <location>
        <position position="158"/>
    </location>
    <ligand>
        <name>Zn(2+)</name>
        <dbReference type="ChEBI" id="CHEBI:29105"/>
    </ligand>
</feature>
<keyword evidence="5" id="KW-0238">DNA-binding</keyword>
<dbReference type="InterPro" id="IPR002481">
    <property type="entry name" value="FUR"/>
</dbReference>
<keyword evidence="3 7" id="KW-0862">Zinc</keyword>
<reference evidence="9 10" key="1">
    <citation type="submission" date="2016-07" db="EMBL/GenBank/DDBJ databases">
        <title>Draft Genome Sequence of Methylobrevis pamukkalensis PK2.</title>
        <authorList>
            <person name="Vasilenko O.V."/>
            <person name="Doronina N.V."/>
            <person name="Shmareva M.N."/>
            <person name="Tarlachkov S.V."/>
            <person name="Mustakhimov I."/>
            <person name="Trotsenko Y.A."/>
        </authorList>
    </citation>
    <scope>NUCLEOTIDE SEQUENCE [LARGE SCALE GENOMIC DNA]</scope>
    <source>
        <strain evidence="9 10">PK2</strain>
    </source>
</reference>
<keyword evidence="7" id="KW-0479">Metal-binding</keyword>
<dbReference type="Gene3D" id="3.30.1490.190">
    <property type="match status" value="1"/>
</dbReference>
<dbReference type="InterPro" id="IPR036390">
    <property type="entry name" value="WH_DNA-bd_sf"/>
</dbReference>
<sequence>MHPHHHHDHDHDHGQCRKTALDRVESACARLGLRMTAPRRTVLAALLHDHVPMTAYELIDRIAATDKRPSPVSVYRALDFLIANGFVHRIESRNAFVVCSHEHEAHGNGAIFLLCEDCGVAVEAEATDLLTRIDGVARASGFEVKSAVLELRGLCAACRAKGAALAHGLDHDADAAE</sequence>
<feature type="binding site" evidence="7">
    <location>
        <position position="118"/>
    </location>
    <ligand>
        <name>Zn(2+)</name>
        <dbReference type="ChEBI" id="CHEBI:29105"/>
    </ligand>
</feature>
<dbReference type="GO" id="GO:0008270">
    <property type="term" value="F:zinc ion binding"/>
    <property type="evidence" value="ECO:0007669"/>
    <property type="project" value="TreeGrafter"/>
</dbReference>
<dbReference type="EMBL" id="MCRJ01000001">
    <property type="protein sequence ID" value="ODN72633.1"/>
    <property type="molecule type" value="Genomic_DNA"/>
</dbReference>
<accession>A0A1E3H8J6</accession>
<dbReference type="GO" id="GO:1900376">
    <property type="term" value="P:regulation of secondary metabolite biosynthetic process"/>
    <property type="evidence" value="ECO:0007669"/>
    <property type="project" value="TreeGrafter"/>
</dbReference>
<dbReference type="PATRIC" id="fig|1439726.3.peg.132"/>
<comment type="cofactor">
    <cofactor evidence="8">
        <name>Mn(2+)</name>
        <dbReference type="ChEBI" id="CHEBI:29035"/>
    </cofactor>
    <cofactor evidence="8">
        <name>Fe(2+)</name>
        <dbReference type="ChEBI" id="CHEBI:29033"/>
    </cofactor>
    <text evidence="8">Binds 1 Mn(2+) or Fe(2+) ion per subunit.</text>
</comment>
<keyword evidence="6" id="KW-0804">Transcription</keyword>